<dbReference type="SUPFAM" id="SSF103107">
    <property type="entry name" value="Hypothetical protein c14orf129, hspc210"/>
    <property type="match status" value="1"/>
</dbReference>
<dbReference type="Pfam" id="PF05303">
    <property type="entry name" value="GSKIP_dom"/>
    <property type="match status" value="1"/>
</dbReference>
<organism evidence="3 4">
    <name type="scientific">Cardiocondyla obscurior</name>
    <dbReference type="NCBI Taxonomy" id="286306"/>
    <lineage>
        <taxon>Eukaryota</taxon>
        <taxon>Metazoa</taxon>
        <taxon>Ecdysozoa</taxon>
        <taxon>Arthropoda</taxon>
        <taxon>Hexapoda</taxon>
        <taxon>Insecta</taxon>
        <taxon>Pterygota</taxon>
        <taxon>Neoptera</taxon>
        <taxon>Endopterygota</taxon>
        <taxon>Hymenoptera</taxon>
        <taxon>Apocrita</taxon>
        <taxon>Aculeata</taxon>
        <taxon>Formicoidea</taxon>
        <taxon>Formicidae</taxon>
        <taxon>Myrmicinae</taxon>
        <taxon>Cardiocondyla</taxon>
    </lineage>
</organism>
<dbReference type="PANTHER" id="PTHR12490:SF4">
    <property type="entry name" value="GSK3B-INTERACTING PROTEIN"/>
    <property type="match status" value="1"/>
</dbReference>
<comment type="caution">
    <text evidence="3">The sequence shown here is derived from an EMBL/GenBank/DDBJ whole genome shotgun (WGS) entry which is preliminary data.</text>
</comment>
<evidence type="ECO:0000313" key="4">
    <source>
        <dbReference type="Proteomes" id="UP001430953"/>
    </source>
</evidence>
<evidence type="ECO:0000313" key="3">
    <source>
        <dbReference type="EMBL" id="KAL0122308.1"/>
    </source>
</evidence>
<protein>
    <recommendedName>
        <fullName evidence="2">GSKIP domain-containing protein</fullName>
    </recommendedName>
</protein>
<keyword evidence="4" id="KW-1185">Reference proteome</keyword>
<dbReference type="GO" id="GO:0019207">
    <property type="term" value="F:kinase regulator activity"/>
    <property type="evidence" value="ECO:0007669"/>
    <property type="project" value="TreeGrafter"/>
</dbReference>
<evidence type="ECO:0000256" key="1">
    <source>
        <dbReference type="ARBA" id="ARBA00009571"/>
    </source>
</evidence>
<dbReference type="EMBL" id="JADYXP020000006">
    <property type="protein sequence ID" value="KAL0122308.1"/>
    <property type="molecule type" value="Genomic_DNA"/>
</dbReference>
<dbReference type="PANTHER" id="PTHR12490">
    <property type="entry name" value="GSK3B-INTERACTING PROTEIN"/>
    <property type="match status" value="1"/>
</dbReference>
<gene>
    <name evidence="3" type="ORF">PUN28_007207</name>
</gene>
<dbReference type="AlphaFoldDB" id="A0AAW2G2P6"/>
<dbReference type="GO" id="GO:0060828">
    <property type="term" value="P:regulation of canonical Wnt signaling pathway"/>
    <property type="evidence" value="ECO:0007669"/>
    <property type="project" value="InterPro"/>
</dbReference>
<sequence length="118" mass="13331">MPNDDVDRVLDAEQWRVEAQAVIDDVKEHVQDLRVSEKLTSTNQLIYLNLTTLEGLRFCVELSAAGFAVVGNRHDDTSNVGNERFETPYSLLDFVSPQYKNSFGNALLDKLKELSDVQ</sequence>
<dbReference type="InterPro" id="IPR007967">
    <property type="entry name" value="GSKIP_dom"/>
</dbReference>
<name>A0AAW2G2P6_9HYME</name>
<dbReference type="Proteomes" id="UP001430953">
    <property type="component" value="Unassembled WGS sequence"/>
</dbReference>
<reference evidence="3 4" key="1">
    <citation type="submission" date="2023-03" db="EMBL/GenBank/DDBJ databases">
        <title>High recombination rates correlate with genetic variation in Cardiocondyla obscurior ants.</title>
        <authorList>
            <person name="Errbii M."/>
        </authorList>
    </citation>
    <scope>NUCLEOTIDE SEQUENCE [LARGE SCALE GENOMIC DNA]</scope>
    <source>
        <strain evidence="3">Alpha-2009</strain>
        <tissue evidence="3">Whole body</tissue>
    </source>
</reference>
<comment type="similarity">
    <text evidence="1">Belongs to the GSKIP family.</text>
</comment>
<dbReference type="Gene3D" id="3.30.2280.10">
    <property type="entry name" value="Hypothetical protein (hspc210)"/>
    <property type="match status" value="1"/>
</dbReference>
<dbReference type="InterPro" id="IPR023231">
    <property type="entry name" value="GSKIP_dom_sf"/>
</dbReference>
<dbReference type="InterPro" id="IPR037395">
    <property type="entry name" value="GSKIP"/>
</dbReference>
<feature type="domain" description="GSKIP" evidence="2">
    <location>
        <begin position="17"/>
        <end position="114"/>
    </location>
</feature>
<proteinExistence type="inferred from homology"/>
<dbReference type="GO" id="GO:0005737">
    <property type="term" value="C:cytoplasm"/>
    <property type="evidence" value="ECO:0007669"/>
    <property type="project" value="TreeGrafter"/>
</dbReference>
<evidence type="ECO:0000259" key="2">
    <source>
        <dbReference type="Pfam" id="PF05303"/>
    </source>
</evidence>
<accession>A0AAW2G2P6</accession>
<dbReference type="GO" id="GO:0051018">
    <property type="term" value="F:protein kinase A binding"/>
    <property type="evidence" value="ECO:0007669"/>
    <property type="project" value="TreeGrafter"/>
</dbReference>